<name>A0AAJ4MVZ9_9BURK</name>
<dbReference type="AlphaFoldDB" id="A0AAJ4MVZ9"/>
<dbReference type="RefSeq" id="WP_151093543.1">
    <property type="nucleotide sequence ID" value="NZ_CP071520.1"/>
</dbReference>
<dbReference type="EMBL" id="CP071520">
    <property type="protein sequence ID" value="QSX98113.1"/>
    <property type="molecule type" value="Genomic_DNA"/>
</dbReference>
<organism evidence="2 3">
    <name type="scientific">Janthinobacterium lividum</name>
    <dbReference type="NCBI Taxonomy" id="29581"/>
    <lineage>
        <taxon>Bacteria</taxon>
        <taxon>Pseudomonadati</taxon>
        <taxon>Pseudomonadota</taxon>
        <taxon>Betaproteobacteria</taxon>
        <taxon>Burkholderiales</taxon>
        <taxon>Oxalobacteraceae</taxon>
        <taxon>Janthinobacterium</taxon>
    </lineage>
</organism>
<dbReference type="Proteomes" id="UP000662821">
    <property type="component" value="Chromosome"/>
</dbReference>
<evidence type="ECO:0000313" key="3">
    <source>
        <dbReference type="Proteomes" id="UP000662821"/>
    </source>
</evidence>
<feature type="chain" id="PRO_5042582956" description="Secreted protein" evidence="1">
    <location>
        <begin position="21"/>
        <end position="127"/>
    </location>
</feature>
<reference evidence="2 3" key="1">
    <citation type="submission" date="2021-03" db="EMBL/GenBank/DDBJ databases">
        <title>Draft genome sequence of Janthinobacterium sp. strain PLB02 isolated from infected primmorphs (Lubomirskia baicalensis).</title>
        <authorList>
            <person name="Chernogor L.I."/>
            <person name="Belikov S.I."/>
            <person name="Petrushin I.S."/>
        </authorList>
    </citation>
    <scope>NUCLEOTIDE SEQUENCE [LARGE SCALE GENOMIC DNA]</scope>
    <source>
        <strain evidence="2 3">PLB02</strain>
    </source>
</reference>
<proteinExistence type="predicted"/>
<accession>A0AAJ4MVZ9</accession>
<evidence type="ECO:0000313" key="2">
    <source>
        <dbReference type="EMBL" id="QSX98113.1"/>
    </source>
</evidence>
<protein>
    <recommendedName>
        <fullName evidence="4">Secreted protein</fullName>
    </recommendedName>
</protein>
<sequence>MYASFVAAVFLVAGVSSARATTLDEDRTRGDIHGLFEIRDAAVKFMAAENSKNGTRWRVLEPNRKILVTKCAVLLRVEWVPKSRGLSGSNVAVSCAKTIKPTIQHKWEVFVPIVKDPQHVTVIPGNS</sequence>
<evidence type="ECO:0008006" key="4">
    <source>
        <dbReference type="Google" id="ProtNLM"/>
    </source>
</evidence>
<keyword evidence="1" id="KW-0732">Signal</keyword>
<evidence type="ECO:0000256" key="1">
    <source>
        <dbReference type="SAM" id="SignalP"/>
    </source>
</evidence>
<feature type="signal peptide" evidence="1">
    <location>
        <begin position="1"/>
        <end position="20"/>
    </location>
</feature>
<gene>
    <name evidence="2" type="ORF">J3P46_09505</name>
</gene>